<dbReference type="GO" id="GO:0003677">
    <property type="term" value="F:DNA binding"/>
    <property type="evidence" value="ECO:0007669"/>
    <property type="project" value="UniProtKB-KW"/>
</dbReference>
<dbReference type="PANTHER" id="PTHR38445">
    <property type="entry name" value="HTH-TYPE TRANSCRIPTIONAL REPRESSOR YTRA"/>
    <property type="match status" value="1"/>
</dbReference>
<dbReference type="Proteomes" id="UP000318080">
    <property type="component" value="Unassembled WGS sequence"/>
</dbReference>
<dbReference type="AlphaFoldDB" id="A0A540R4Q2"/>
<dbReference type="GO" id="GO:0003700">
    <property type="term" value="F:DNA-binding transcription factor activity"/>
    <property type="evidence" value="ECO:0007669"/>
    <property type="project" value="InterPro"/>
</dbReference>
<dbReference type="SMART" id="SM00345">
    <property type="entry name" value="HTH_GNTR"/>
    <property type="match status" value="1"/>
</dbReference>
<dbReference type="Gene3D" id="1.10.10.10">
    <property type="entry name" value="Winged helix-like DNA-binding domain superfamily/Winged helix DNA-binding domain"/>
    <property type="match status" value="1"/>
</dbReference>
<reference evidence="5 6" key="1">
    <citation type="submission" date="2019-06" db="EMBL/GenBank/DDBJ databases">
        <title>Draft genome of C. phoceense Strain 272.</title>
        <authorList>
            <person name="Pacheco L.G.C."/>
            <person name="Barberis C.M."/>
            <person name="Almuzara M.N."/>
            <person name="Traglia G.M."/>
            <person name="Santos C.S."/>
            <person name="Rocha D.J.P.G."/>
            <person name="Aguiar E.R.G.R."/>
            <person name="Vay C.A."/>
        </authorList>
    </citation>
    <scope>NUCLEOTIDE SEQUENCE [LARGE SCALE GENOMIC DNA]</scope>
    <source>
        <strain evidence="5 6">272</strain>
    </source>
</reference>
<feature type="domain" description="HTH gntR-type" evidence="4">
    <location>
        <begin position="5"/>
        <end position="73"/>
    </location>
</feature>
<evidence type="ECO:0000313" key="6">
    <source>
        <dbReference type="Proteomes" id="UP000318080"/>
    </source>
</evidence>
<dbReference type="PROSITE" id="PS50949">
    <property type="entry name" value="HTH_GNTR"/>
    <property type="match status" value="1"/>
</dbReference>
<evidence type="ECO:0000256" key="2">
    <source>
        <dbReference type="ARBA" id="ARBA00023125"/>
    </source>
</evidence>
<protein>
    <submittedName>
        <fullName evidence="5">GntR family transcriptional regulator</fullName>
    </submittedName>
</protein>
<dbReference type="GeneID" id="79852790"/>
<proteinExistence type="predicted"/>
<keyword evidence="1" id="KW-0805">Transcription regulation</keyword>
<accession>A0A540R4Q2</accession>
<keyword evidence="3" id="KW-0804">Transcription</keyword>
<evidence type="ECO:0000256" key="1">
    <source>
        <dbReference type="ARBA" id="ARBA00023015"/>
    </source>
</evidence>
<keyword evidence="6" id="KW-1185">Reference proteome</keyword>
<organism evidence="5 6">
    <name type="scientific">Corynebacterium phoceense</name>
    <dbReference type="NCBI Taxonomy" id="1686286"/>
    <lineage>
        <taxon>Bacteria</taxon>
        <taxon>Bacillati</taxon>
        <taxon>Actinomycetota</taxon>
        <taxon>Actinomycetes</taxon>
        <taxon>Mycobacteriales</taxon>
        <taxon>Corynebacteriaceae</taxon>
        <taxon>Corynebacterium</taxon>
    </lineage>
</organism>
<dbReference type="PANTHER" id="PTHR38445:SF9">
    <property type="entry name" value="HTH-TYPE TRANSCRIPTIONAL REPRESSOR YTRA"/>
    <property type="match status" value="1"/>
</dbReference>
<dbReference type="Pfam" id="PF00392">
    <property type="entry name" value="GntR"/>
    <property type="match status" value="1"/>
</dbReference>
<dbReference type="InterPro" id="IPR000524">
    <property type="entry name" value="Tscrpt_reg_HTH_GntR"/>
</dbReference>
<dbReference type="SUPFAM" id="SSF46785">
    <property type="entry name" value="Winged helix' DNA-binding domain"/>
    <property type="match status" value="1"/>
</dbReference>
<keyword evidence="2" id="KW-0238">DNA-binding</keyword>
<comment type="caution">
    <text evidence="5">The sequence shown here is derived from an EMBL/GenBank/DDBJ whole genome shotgun (WGS) entry which is preliminary data.</text>
</comment>
<gene>
    <name evidence="5" type="ORF">EJK80_11000</name>
</gene>
<dbReference type="STRING" id="1686286.GCA_900092335_01573"/>
<evidence type="ECO:0000313" key="5">
    <source>
        <dbReference type="EMBL" id="TQE42711.1"/>
    </source>
</evidence>
<evidence type="ECO:0000259" key="4">
    <source>
        <dbReference type="PROSITE" id="PS50949"/>
    </source>
</evidence>
<dbReference type="EMBL" id="VHIR01000019">
    <property type="protein sequence ID" value="TQE42711.1"/>
    <property type="molecule type" value="Genomic_DNA"/>
</dbReference>
<dbReference type="InterPro" id="IPR036390">
    <property type="entry name" value="WH_DNA-bd_sf"/>
</dbReference>
<dbReference type="RefSeq" id="WP_066493347.1">
    <property type="nucleotide sequence ID" value="NZ_JADPQA010000002.1"/>
</dbReference>
<dbReference type="InterPro" id="IPR036388">
    <property type="entry name" value="WH-like_DNA-bd_sf"/>
</dbReference>
<name>A0A540R4Q2_9CORY</name>
<dbReference type="CDD" id="cd07377">
    <property type="entry name" value="WHTH_GntR"/>
    <property type="match status" value="1"/>
</dbReference>
<evidence type="ECO:0000256" key="3">
    <source>
        <dbReference type="ARBA" id="ARBA00023163"/>
    </source>
</evidence>
<sequence length="119" mass="12973">MSDSRPLYQQLAGGIRDMIISGQLGPGDRAPSTNELSAFHSVNPTTAAKALTVLHDEGLLEKRRGLGMFVTPEARDHVQKQRRSALREDFIAPLLAEARALGLSQTELIDLIRAEGDQP</sequence>